<evidence type="ECO:0000313" key="8">
    <source>
        <dbReference type="EMBL" id="SEL36928.1"/>
    </source>
</evidence>
<dbReference type="PROSITE" id="PS50887">
    <property type="entry name" value="GGDEF"/>
    <property type="match status" value="1"/>
</dbReference>
<sequence>MVVAVAVFTGVDNMLEQRLEDRARGRVLGELSTVRARLEGELNATIHLTMVMATYAGIHPDMGESEFRRVARELYRQRGDMIYNITLAPDNVIRFIYPIRGNQAVLGLNLETHPEQGESVYRMMQAADTVLAGPWKLVQGGEGLIIRTPVYLNSDRGRYDPEAYWGLTSIPIDMEAIYQITGLLDLEERLDIAIRGRDGRGPAGAVFFGDPELFTEDSLRQEVIIKGGRWELAARPKGGWAVVTTRPLAWHLTGIALVLTAGALAWRMAQQSERVRVSQASHQSLSERLRATIAAMPDICFILDAEGRYLEVFGGHDPDAYHTSHQALVGRTLHEVMPRDKADLFLARIHETLRTGKLQSIEYALSVEEVDGVEPESGPAGTQWFEGRLTPLGKHVMGRPAVIWLSVNITQRKKAQDNMRYMALHDALTGLANRTLLRDRMVHAIAQARREQSRIAVMYIDLDNFKPINDALGHDAGDTVLCEVAQRLNESVRDSDTVARVGGDEFVILLENLPEPELARGIGEKILEVLARPIQAKGRACTVTTSIGISVYPDHGETYESLLGAADQALYEAKSLGKNRYWQADASPIGISS</sequence>
<evidence type="ECO:0000256" key="5">
    <source>
        <dbReference type="ARBA" id="ARBA00023136"/>
    </source>
</evidence>
<dbReference type="EMBL" id="FOAA01000014">
    <property type="protein sequence ID" value="SEL36928.1"/>
    <property type="molecule type" value="Genomic_DNA"/>
</dbReference>
<name>A0A1H7PN90_9GAMM</name>
<keyword evidence="9" id="KW-1185">Reference proteome</keyword>
<dbReference type="Pfam" id="PF03924">
    <property type="entry name" value="CHASE"/>
    <property type="match status" value="1"/>
</dbReference>
<dbReference type="InterPro" id="IPR052163">
    <property type="entry name" value="DGC-Regulatory_Protein"/>
</dbReference>
<evidence type="ECO:0000313" key="9">
    <source>
        <dbReference type="Proteomes" id="UP000199256"/>
    </source>
</evidence>
<evidence type="ECO:0000256" key="3">
    <source>
        <dbReference type="ARBA" id="ARBA00022692"/>
    </source>
</evidence>
<comment type="cofactor">
    <cofactor evidence="1">
        <name>Mg(2+)</name>
        <dbReference type="ChEBI" id="CHEBI:18420"/>
    </cofactor>
</comment>
<dbReference type="SUPFAM" id="SSF55785">
    <property type="entry name" value="PYP-like sensor domain (PAS domain)"/>
    <property type="match status" value="1"/>
</dbReference>
<dbReference type="InterPro" id="IPR029787">
    <property type="entry name" value="Nucleotide_cyclase"/>
</dbReference>
<dbReference type="InterPro" id="IPR000160">
    <property type="entry name" value="GGDEF_dom"/>
</dbReference>
<dbReference type="FunFam" id="3.30.70.270:FF:000001">
    <property type="entry name" value="Diguanylate cyclase domain protein"/>
    <property type="match status" value="1"/>
</dbReference>
<gene>
    <name evidence="8" type="ORF">SAMN05444515_11476</name>
</gene>
<dbReference type="GO" id="GO:0016020">
    <property type="term" value="C:membrane"/>
    <property type="evidence" value="ECO:0007669"/>
    <property type="project" value="UniProtKB-SubCell"/>
</dbReference>
<dbReference type="AlphaFoldDB" id="A0A1H7PN90"/>
<dbReference type="InterPro" id="IPR043128">
    <property type="entry name" value="Rev_trsase/Diguanyl_cyclase"/>
</dbReference>
<accession>A0A1H7PN90</accession>
<dbReference type="Proteomes" id="UP000199256">
    <property type="component" value="Unassembled WGS sequence"/>
</dbReference>
<dbReference type="Pfam" id="PF08448">
    <property type="entry name" value="PAS_4"/>
    <property type="match status" value="1"/>
</dbReference>
<dbReference type="STRING" id="1396821.SAMN05444515_11476"/>
<dbReference type="CDD" id="cd01949">
    <property type="entry name" value="GGDEF"/>
    <property type="match status" value="1"/>
</dbReference>
<dbReference type="Gene3D" id="3.30.450.350">
    <property type="entry name" value="CHASE domain"/>
    <property type="match status" value="1"/>
</dbReference>
<dbReference type="GO" id="GO:0003824">
    <property type="term" value="F:catalytic activity"/>
    <property type="evidence" value="ECO:0007669"/>
    <property type="project" value="UniProtKB-ARBA"/>
</dbReference>
<evidence type="ECO:0000256" key="4">
    <source>
        <dbReference type="ARBA" id="ARBA00022989"/>
    </source>
</evidence>
<evidence type="ECO:0000259" key="6">
    <source>
        <dbReference type="PROSITE" id="PS50839"/>
    </source>
</evidence>
<dbReference type="SMART" id="SM00267">
    <property type="entry name" value="GGDEF"/>
    <property type="match status" value="1"/>
</dbReference>
<proteinExistence type="predicted"/>
<evidence type="ECO:0000259" key="7">
    <source>
        <dbReference type="PROSITE" id="PS50887"/>
    </source>
</evidence>
<keyword evidence="3" id="KW-0812">Transmembrane</keyword>
<dbReference type="SUPFAM" id="SSF55073">
    <property type="entry name" value="Nucleotide cyclase"/>
    <property type="match status" value="1"/>
</dbReference>
<dbReference type="Gene3D" id="3.30.70.270">
    <property type="match status" value="1"/>
</dbReference>
<organism evidence="8 9">
    <name type="scientific">Ectothiorhodospira marina</name>
    <dbReference type="NCBI Taxonomy" id="1396821"/>
    <lineage>
        <taxon>Bacteria</taxon>
        <taxon>Pseudomonadati</taxon>
        <taxon>Pseudomonadota</taxon>
        <taxon>Gammaproteobacteria</taxon>
        <taxon>Chromatiales</taxon>
        <taxon>Ectothiorhodospiraceae</taxon>
        <taxon>Ectothiorhodospira</taxon>
    </lineage>
</organism>
<keyword evidence="5" id="KW-0472">Membrane</keyword>
<feature type="domain" description="CHASE" evidence="6">
    <location>
        <begin position="92"/>
        <end position="243"/>
    </location>
</feature>
<dbReference type="InterPro" id="IPR006189">
    <property type="entry name" value="CHASE_dom"/>
</dbReference>
<dbReference type="PANTHER" id="PTHR46663">
    <property type="entry name" value="DIGUANYLATE CYCLASE DGCT-RELATED"/>
    <property type="match status" value="1"/>
</dbReference>
<dbReference type="PANTHER" id="PTHR46663:SF2">
    <property type="entry name" value="GGDEF DOMAIN-CONTAINING PROTEIN"/>
    <property type="match status" value="1"/>
</dbReference>
<dbReference type="Gene3D" id="3.30.450.20">
    <property type="entry name" value="PAS domain"/>
    <property type="match status" value="1"/>
</dbReference>
<dbReference type="GO" id="GO:0007165">
    <property type="term" value="P:signal transduction"/>
    <property type="evidence" value="ECO:0007669"/>
    <property type="project" value="UniProtKB-ARBA"/>
</dbReference>
<dbReference type="InterPro" id="IPR042240">
    <property type="entry name" value="CHASE_sf"/>
</dbReference>
<feature type="domain" description="GGDEF" evidence="7">
    <location>
        <begin position="453"/>
        <end position="586"/>
    </location>
</feature>
<keyword evidence="4" id="KW-1133">Transmembrane helix</keyword>
<evidence type="ECO:0000256" key="2">
    <source>
        <dbReference type="ARBA" id="ARBA00004370"/>
    </source>
</evidence>
<dbReference type="PROSITE" id="PS50839">
    <property type="entry name" value="CHASE"/>
    <property type="match status" value="1"/>
</dbReference>
<evidence type="ECO:0000256" key="1">
    <source>
        <dbReference type="ARBA" id="ARBA00001946"/>
    </source>
</evidence>
<reference evidence="9" key="1">
    <citation type="submission" date="2016-10" db="EMBL/GenBank/DDBJ databases">
        <authorList>
            <person name="Varghese N."/>
            <person name="Submissions S."/>
        </authorList>
    </citation>
    <scope>NUCLEOTIDE SEQUENCE [LARGE SCALE GENOMIC DNA]</scope>
    <source>
        <strain evidence="9">DSM 241</strain>
    </source>
</reference>
<dbReference type="Pfam" id="PF00990">
    <property type="entry name" value="GGDEF"/>
    <property type="match status" value="1"/>
</dbReference>
<dbReference type="SMART" id="SM01079">
    <property type="entry name" value="CHASE"/>
    <property type="match status" value="1"/>
</dbReference>
<dbReference type="InterPro" id="IPR035965">
    <property type="entry name" value="PAS-like_dom_sf"/>
</dbReference>
<comment type="subcellular location">
    <subcellularLocation>
        <location evidence="2">Membrane</location>
    </subcellularLocation>
</comment>
<protein>
    <submittedName>
        <fullName evidence="8">Diguanylate cyclase (GGDEF) domain-containing protein</fullName>
    </submittedName>
</protein>
<dbReference type="InterPro" id="IPR013656">
    <property type="entry name" value="PAS_4"/>
</dbReference>
<dbReference type="NCBIfam" id="TIGR00254">
    <property type="entry name" value="GGDEF"/>
    <property type="match status" value="1"/>
</dbReference>